<evidence type="ECO:0000256" key="1">
    <source>
        <dbReference type="SAM" id="MobiDB-lite"/>
    </source>
</evidence>
<evidence type="ECO:0000313" key="2">
    <source>
        <dbReference type="EMBL" id="XDO95220.1"/>
    </source>
</evidence>
<dbReference type="AlphaFoldDB" id="A0AB39KNQ4"/>
<dbReference type="RefSeq" id="WP_369058072.1">
    <property type="nucleotide sequence ID" value="NZ_CP158375.1"/>
</dbReference>
<name>A0AB39KNQ4_9CAUL</name>
<reference evidence="2" key="1">
    <citation type="submission" date="2024-06" db="EMBL/GenBank/DDBJ databases">
        <title>Caulobacter inopinatus, sp. nov.</title>
        <authorList>
            <person name="Donachie S.P."/>
        </authorList>
    </citation>
    <scope>NUCLEOTIDE SEQUENCE</scope>
    <source>
        <strain evidence="2">73W</strain>
    </source>
</reference>
<gene>
    <name evidence="2" type="ORF">ABOZ73_10320</name>
</gene>
<protein>
    <recommendedName>
        <fullName evidence="3">Serine kinase/phosphatase</fullName>
    </recommendedName>
</protein>
<feature type="compositionally biased region" description="Low complexity" evidence="1">
    <location>
        <begin position="108"/>
        <end position="123"/>
    </location>
</feature>
<proteinExistence type="predicted"/>
<feature type="compositionally biased region" description="Basic and acidic residues" evidence="1">
    <location>
        <begin position="124"/>
        <end position="133"/>
    </location>
</feature>
<organism evidence="2">
    <name type="scientific">Caulobacter sp. 73W</name>
    <dbReference type="NCBI Taxonomy" id="3161137"/>
    <lineage>
        <taxon>Bacteria</taxon>
        <taxon>Pseudomonadati</taxon>
        <taxon>Pseudomonadota</taxon>
        <taxon>Alphaproteobacteria</taxon>
        <taxon>Caulobacterales</taxon>
        <taxon>Caulobacteraceae</taxon>
        <taxon>Caulobacter</taxon>
    </lineage>
</organism>
<evidence type="ECO:0008006" key="3">
    <source>
        <dbReference type="Google" id="ProtNLM"/>
    </source>
</evidence>
<accession>A0AB39KNQ4</accession>
<feature type="region of interest" description="Disordered" evidence="1">
    <location>
        <begin position="1"/>
        <end position="31"/>
    </location>
</feature>
<feature type="compositionally biased region" description="Acidic residues" evidence="1">
    <location>
        <begin position="1"/>
        <end position="22"/>
    </location>
</feature>
<sequence>MTDTNGDWEQDQAETFDEDNMSLDEQGGPNAEFRTFEEMPDVEDLTQAAGDADDDDALIAEDLDDEEIIELEADADNGEFDDEALEDDQNLAVRSTMGLSRGADDEVGLAAGGDLSDAGGARASRYESSRLSDDDLEDLGYSKDGKAV</sequence>
<dbReference type="EMBL" id="CP158375">
    <property type="protein sequence ID" value="XDO95220.1"/>
    <property type="molecule type" value="Genomic_DNA"/>
</dbReference>
<feature type="region of interest" description="Disordered" evidence="1">
    <location>
        <begin position="97"/>
        <end position="148"/>
    </location>
</feature>